<accession>A0A679JGZ7</accession>
<dbReference type="RefSeq" id="WP_339092240.1">
    <property type="nucleotide sequence ID" value="NZ_LR743507.1"/>
</dbReference>
<dbReference type="EMBL" id="LR743507">
    <property type="protein sequence ID" value="CAA2108220.1"/>
    <property type="molecule type" value="Genomic_DNA"/>
</dbReference>
<dbReference type="NCBIfam" id="NF047331">
    <property type="entry name" value="phage_HTJ"/>
    <property type="match status" value="1"/>
</dbReference>
<protein>
    <submittedName>
        <fullName evidence="1">Uncharacterized protein</fullName>
    </submittedName>
</protein>
<sequence>MPQPSYTPDDLAAVRRAISSGELSVMHNGRRVEYRSIDDLLKAEARIEGELRAAVGRPRGGVRRFTFTTYRGE</sequence>
<reference evidence="1" key="1">
    <citation type="submission" date="2019-12" db="EMBL/GenBank/DDBJ databases">
        <authorList>
            <person name="Cremers G."/>
        </authorList>
    </citation>
    <scope>NUCLEOTIDE SEQUENCE</scope>
    <source>
        <strain evidence="1">Vvax</strain>
    </source>
</reference>
<evidence type="ECO:0000313" key="1">
    <source>
        <dbReference type="EMBL" id="CAA2108220.1"/>
    </source>
</evidence>
<proteinExistence type="predicted"/>
<name>A0A679JGZ7_VARPD</name>
<dbReference type="AlphaFoldDB" id="A0A679JGZ7"/>
<gene>
    <name evidence="1" type="ORF">VVAX_04730</name>
</gene>
<organism evidence="1">
    <name type="scientific">Variovorax paradoxus</name>
    <dbReference type="NCBI Taxonomy" id="34073"/>
    <lineage>
        <taxon>Bacteria</taxon>
        <taxon>Pseudomonadati</taxon>
        <taxon>Pseudomonadota</taxon>
        <taxon>Betaproteobacteria</taxon>
        <taxon>Burkholderiales</taxon>
        <taxon>Comamonadaceae</taxon>
        <taxon>Variovorax</taxon>
    </lineage>
</organism>